<proteinExistence type="predicted"/>
<dbReference type="WBParaSite" id="RSKR_0000601900.1">
    <property type="protein sequence ID" value="RSKR_0000601900.1"/>
    <property type="gene ID" value="RSKR_0000601900"/>
</dbReference>
<evidence type="ECO:0000313" key="2">
    <source>
        <dbReference type="WBParaSite" id="RSKR_0000601900.1"/>
    </source>
</evidence>
<accession>A0AC35TZJ3</accession>
<reference evidence="2" key="1">
    <citation type="submission" date="2016-11" db="UniProtKB">
        <authorList>
            <consortium name="WormBaseParasite"/>
        </authorList>
    </citation>
    <scope>IDENTIFICATION</scope>
    <source>
        <strain evidence="2">KR3021</strain>
    </source>
</reference>
<evidence type="ECO:0000313" key="1">
    <source>
        <dbReference type="Proteomes" id="UP000095286"/>
    </source>
</evidence>
<dbReference type="Proteomes" id="UP000095286">
    <property type="component" value="Unplaced"/>
</dbReference>
<name>A0AC35TZJ3_9BILA</name>
<protein>
    <submittedName>
        <fullName evidence="2">N-acetylgalactosaminide beta-1,3-galactosyltransferase</fullName>
    </submittedName>
</protein>
<sequence>MVPTNNNTFAADKELNETLKFNEMSQINTSTTSHFPRIFCFILTCPQNHKTKAVHVAATWAKHCDNHIFVSTQHDPTLPTIVANLAESRKFLWGKTKFALSYIYQHYYHKYDYFVKMDDDSFLIVESLKHFLKNKNVYDPVWYGFQMKTFAEPLNTKYMSGGAGYVISKRALKVIAKYGLNDSTKCRSGNEGNEDVEIGVCFAKVGVKRGDSRDESQKELFFPQSPDIFVPPIMSKEFKVYKERSVFGLEEPGTKTMPLKPISFHYIKPRMMYVLHYLIYDIQVPKSKRNT</sequence>
<organism evidence="1 2">
    <name type="scientific">Rhabditophanes sp. KR3021</name>
    <dbReference type="NCBI Taxonomy" id="114890"/>
    <lineage>
        <taxon>Eukaryota</taxon>
        <taxon>Metazoa</taxon>
        <taxon>Ecdysozoa</taxon>
        <taxon>Nematoda</taxon>
        <taxon>Chromadorea</taxon>
        <taxon>Rhabditida</taxon>
        <taxon>Tylenchina</taxon>
        <taxon>Panagrolaimomorpha</taxon>
        <taxon>Strongyloidoidea</taxon>
        <taxon>Alloionematidae</taxon>
        <taxon>Rhabditophanes</taxon>
    </lineage>
</organism>